<dbReference type="SUPFAM" id="SSF144091">
    <property type="entry name" value="Rhomboid-like"/>
    <property type="match status" value="1"/>
</dbReference>
<dbReference type="PANTHER" id="PTHR43066:SF1">
    <property type="entry name" value="RHOMBOID PROTEIN 2"/>
    <property type="match status" value="1"/>
</dbReference>
<keyword evidence="11" id="KW-1185">Reference proteome</keyword>
<evidence type="ECO:0000313" key="10">
    <source>
        <dbReference type="EMBL" id="GLC53643.1"/>
    </source>
</evidence>
<dbReference type="Proteomes" id="UP001165080">
    <property type="component" value="Unassembled WGS sequence"/>
</dbReference>
<evidence type="ECO:0000256" key="1">
    <source>
        <dbReference type="ARBA" id="ARBA00004141"/>
    </source>
</evidence>
<dbReference type="SUPFAM" id="SSF46934">
    <property type="entry name" value="UBA-like"/>
    <property type="match status" value="1"/>
</dbReference>
<protein>
    <recommendedName>
        <fullName evidence="9">UBA domain-containing protein</fullName>
    </recommendedName>
</protein>
<keyword evidence="5" id="KW-0378">Hydrolase</keyword>
<evidence type="ECO:0000256" key="5">
    <source>
        <dbReference type="ARBA" id="ARBA00022801"/>
    </source>
</evidence>
<evidence type="ECO:0000256" key="3">
    <source>
        <dbReference type="ARBA" id="ARBA00022670"/>
    </source>
</evidence>
<evidence type="ECO:0000259" key="9">
    <source>
        <dbReference type="PROSITE" id="PS50030"/>
    </source>
</evidence>
<keyword evidence="6" id="KW-1133">Transmembrane helix</keyword>
<dbReference type="InterPro" id="IPR035952">
    <property type="entry name" value="Rhomboid-like_sf"/>
</dbReference>
<dbReference type="InterPro" id="IPR009060">
    <property type="entry name" value="UBA-like_sf"/>
</dbReference>
<dbReference type="OrthoDB" id="272778at2759"/>
<dbReference type="PANTHER" id="PTHR43066">
    <property type="entry name" value="RHOMBOID-RELATED PROTEIN"/>
    <property type="match status" value="1"/>
</dbReference>
<dbReference type="Pfam" id="PF00627">
    <property type="entry name" value="UBA"/>
    <property type="match status" value="1"/>
</dbReference>
<sequence length="297" mass="30239">MPTMTGFRHAPVSKGLIFATAGASILSQAARASRRTQLVPAALTHGLVFRSPAELLFGTLVLYYFRLLERESGPSKFGAFAAVSASLAAALQWAAQRSGLGLPPCPSGPYGLIFACFVQYYFQVPASNKMVVLGWRLSDKVFMYLLGVQLLLSAGRASLLAGGTGLVAGLLYRFNVLGIKRLRFPAVIRRLFANTFGALLGSSDAPSAAPAPAARAAAGTGPAAAGPRRGGGGAAAAAGGGGDGGGAAAASAPHLPAPSSEAVEQLVAMGFGESESVRALQLTNNDLQQAIGLLLNA</sequence>
<feature type="region of interest" description="Disordered" evidence="8">
    <location>
        <begin position="211"/>
        <end position="238"/>
    </location>
</feature>
<gene>
    <name evidence="10" type="primary">PLEST005578</name>
    <name evidence="10" type="ORF">PLESTB_000771900</name>
</gene>
<dbReference type="AlphaFoldDB" id="A0A9W6BKF7"/>
<keyword evidence="7" id="KW-0472">Membrane</keyword>
<dbReference type="InterPro" id="IPR015940">
    <property type="entry name" value="UBA"/>
</dbReference>
<evidence type="ECO:0000256" key="2">
    <source>
        <dbReference type="ARBA" id="ARBA00009045"/>
    </source>
</evidence>
<feature type="domain" description="UBA" evidence="9">
    <location>
        <begin position="257"/>
        <end position="297"/>
    </location>
</feature>
<feature type="compositionally biased region" description="Low complexity" evidence="8">
    <location>
        <begin position="211"/>
        <end position="227"/>
    </location>
</feature>
<dbReference type="Gene3D" id="1.10.8.10">
    <property type="entry name" value="DNA helicase RuvA subunit, C-terminal domain"/>
    <property type="match status" value="1"/>
</dbReference>
<dbReference type="InterPro" id="IPR022764">
    <property type="entry name" value="Peptidase_S54_rhomboid_dom"/>
</dbReference>
<dbReference type="Pfam" id="PF01694">
    <property type="entry name" value="Rhomboid"/>
    <property type="match status" value="1"/>
</dbReference>
<dbReference type="Gene3D" id="1.20.1540.10">
    <property type="entry name" value="Rhomboid-like"/>
    <property type="match status" value="1"/>
</dbReference>
<evidence type="ECO:0000313" key="11">
    <source>
        <dbReference type="Proteomes" id="UP001165080"/>
    </source>
</evidence>
<organism evidence="10 11">
    <name type="scientific">Pleodorina starrii</name>
    <dbReference type="NCBI Taxonomy" id="330485"/>
    <lineage>
        <taxon>Eukaryota</taxon>
        <taxon>Viridiplantae</taxon>
        <taxon>Chlorophyta</taxon>
        <taxon>core chlorophytes</taxon>
        <taxon>Chlorophyceae</taxon>
        <taxon>CS clade</taxon>
        <taxon>Chlamydomonadales</taxon>
        <taxon>Volvocaceae</taxon>
        <taxon>Pleodorina</taxon>
    </lineage>
</organism>
<dbReference type="EMBL" id="BRXU01000008">
    <property type="protein sequence ID" value="GLC53643.1"/>
    <property type="molecule type" value="Genomic_DNA"/>
</dbReference>
<evidence type="ECO:0000256" key="6">
    <source>
        <dbReference type="ARBA" id="ARBA00022989"/>
    </source>
</evidence>
<evidence type="ECO:0000256" key="7">
    <source>
        <dbReference type="ARBA" id="ARBA00023136"/>
    </source>
</evidence>
<comment type="caution">
    <text evidence="10">The sequence shown here is derived from an EMBL/GenBank/DDBJ whole genome shotgun (WGS) entry which is preliminary data.</text>
</comment>
<dbReference type="GO" id="GO:0016020">
    <property type="term" value="C:membrane"/>
    <property type="evidence" value="ECO:0007669"/>
    <property type="project" value="UniProtKB-SubCell"/>
</dbReference>
<proteinExistence type="inferred from homology"/>
<dbReference type="GO" id="GO:0004252">
    <property type="term" value="F:serine-type endopeptidase activity"/>
    <property type="evidence" value="ECO:0007669"/>
    <property type="project" value="InterPro"/>
</dbReference>
<keyword evidence="3" id="KW-0645">Protease</keyword>
<comment type="subcellular location">
    <subcellularLocation>
        <location evidence="1">Membrane</location>
        <topology evidence="1">Multi-pass membrane protein</topology>
    </subcellularLocation>
</comment>
<dbReference type="PROSITE" id="PS50030">
    <property type="entry name" value="UBA"/>
    <property type="match status" value="1"/>
</dbReference>
<evidence type="ECO:0000256" key="4">
    <source>
        <dbReference type="ARBA" id="ARBA00022692"/>
    </source>
</evidence>
<comment type="similarity">
    <text evidence="2">Belongs to the peptidase S54 family.</text>
</comment>
<name>A0A9W6BKF7_9CHLO</name>
<accession>A0A9W6BKF7</accession>
<reference evidence="10 11" key="1">
    <citation type="journal article" date="2023" name="Commun. Biol.">
        <title>Reorganization of the ancestral sex-determining regions during the evolution of trioecy in Pleodorina starrii.</title>
        <authorList>
            <person name="Takahashi K."/>
            <person name="Suzuki S."/>
            <person name="Kawai-Toyooka H."/>
            <person name="Yamamoto K."/>
            <person name="Hamaji T."/>
            <person name="Ootsuki R."/>
            <person name="Yamaguchi H."/>
            <person name="Kawachi M."/>
            <person name="Higashiyama T."/>
            <person name="Nozaki H."/>
        </authorList>
    </citation>
    <scope>NUCLEOTIDE SEQUENCE [LARGE SCALE GENOMIC DNA]</scope>
    <source>
        <strain evidence="10 11">NIES-4479</strain>
    </source>
</reference>
<evidence type="ECO:0000256" key="8">
    <source>
        <dbReference type="SAM" id="MobiDB-lite"/>
    </source>
</evidence>
<dbReference type="SMART" id="SM00165">
    <property type="entry name" value="UBA"/>
    <property type="match status" value="1"/>
</dbReference>
<dbReference type="GO" id="GO:0006508">
    <property type="term" value="P:proteolysis"/>
    <property type="evidence" value="ECO:0007669"/>
    <property type="project" value="UniProtKB-KW"/>
</dbReference>
<keyword evidence="4" id="KW-0812">Transmembrane</keyword>
<feature type="compositionally biased region" description="Gly residues" evidence="8">
    <location>
        <begin position="228"/>
        <end position="238"/>
    </location>
</feature>